<dbReference type="Proteomes" id="UP001054837">
    <property type="component" value="Unassembled WGS sequence"/>
</dbReference>
<name>A0AAV4UI78_9ARAC</name>
<organism evidence="1 2">
    <name type="scientific">Caerostris darwini</name>
    <dbReference type="NCBI Taxonomy" id="1538125"/>
    <lineage>
        <taxon>Eukaryota</taxon>
        <taxon>Metazoa</taxon>
        <taxon>Ecdysozoa</taxon>
        <taxon>Arthropoda</taxon>
        <taxon>Chelicerata</taxon>
        <taxon>Arachnida</taxon>
        <taxon>Araneae</taxon>
        <taxon>Araneomorphae</taxon>
        <taxon>Entelegynae</taxon>
        <taxon>Araneoidea</taxon>
        <taxon>Araneidae</taxon>
        <taxon>Caerostris</taxon>
    </lineage>
</organism>
<dbReference type="EMBL" id="BPLQ01011339">
    <property type="protein sequence ID" value="GIY57466.1"/>
    <property type="molecule type" value="Genomic_DNA"/>
</dbReference>
<proteinExistence type="predicted"/>
<keyword evidence="2" id="KW-1185">Reference proteome</keyword>
<comment type="caution">
    <text evidence="1">The sequence shown here is derived from an EMBL/GenBank/DDBJ whole genome shotgun (WGS) entry which is preliminary data.</text>
</comment>
<evidence type="ECO:0000313" key="1">
    <source>
        <dbReference type="EMBL" id="GIY57466.1"/>
    </source>
</evidence>
<sequence length="179" mass="19907">METFGFFSNRVDLSRKFYVYHIAISKPLKKKPFDTGPPLWLTFLLSPQKEHLRDLHPFSPSSNKTGGDLRIGKVAFGGNADISLKTKLKSVNISLDEKHVKAPKSLLGSNHSVLEIISFEGYSDCVSNTFARSHTFTLSLSYSDTLKSNHIRISSCPCFSEKMTTAVLDGIRKHLASAD</sequence>
<accession>A0AAV4UI78</accession>
<dbReference type="AlphaFoldDB" id="A0AAV4UI78"/>
<gene>
    <name evidence="1" type="ORF">CDAR_376021</name>
</gene>
<protein>
    <submittedName>
        <fullName evidence="1">Uncharacterized protein</fullName>
    </submittedName>
</protein>
<reference evidence="1 2" key="1">
    <citation type="submission" date="2021-06" db="EMBL/GenBank/DDBJ databases">
        <title>Caerostris darwini draft genome.</title>
        <authorList>
            <person name="Kono N."/>
            <person name="Arakawa K."/>
        </authorList>
    </citation>
    <scope>NUCLEOTIDE SEQUENCE [LARGE SCALE GENOMIC DNA]</scope>
</reference>
<evidence type="ECO:0000313" key="2">
    <source>
        <dbReference type="Proteomes" id="UP001054837"/>
    </source>
</evidence>